<dbReference type="GeneID" id="50137033"/>
<dbReference type="AlphaFoldDB" id="A0A9Q4HNY1"/>
<dbReference type="RefSeq" id="WP_106020094.1">
    <property type="nucleotide sequence ID" value="NZ_CP029364.1"/>
</dbReference>
<gene>
    <name evidence="2" type="primary">comGG</name>
    <name evidence="2" type="ORF">MOF03_07435</name>
</gene>
<sequence length="124" mass="14485">MYYSKGFIYPAVLFTFALVMLIVNFTAPQFVSRHMFEQETKEYYTGENLLQNGALLSIRHILEHRPGRKGSQQFQYGHVSYDIRKTTIKEQQEITLKAITESGTEKSAQLLFDQNQKKLLSWTE</sequence>
<dbReference type="Proteomes" id="UP001073053">
    <property type="component" value="Unassembled WGS sequence"/>
</dbReference>
<reference evidence="2" key="1">
    <citation type="submission" date="2022-02" db="EMBL/GenBank/DDBJ databases">
        <title>Crop Bioprotection Bacillus Genome Sequencing.</title>
        <authorList>
            <person name="Dunlap C."/>
        </authorList>
    </citation>
    <scope>NUCLEOTIDE SEQUENCE</scope>
    <source>
        <strain evidence="2">EC49O2N-C10</strain>
    </source>
</reference>
<evidence type="ECO:0000313" key="3">
    <source>
        <dbReference type="Proteomes" id="UP001073053"/>
    </source>
</evidence>
<dbReference type="KEGG" id="bht:DIC78_19115"/>
<proteinExistence type="predicted"/>
<keyword evidence="1" id="KW-0812">Transmembrane</keyword>
<dbReference type="InterPro" id="IPR020372">
    <property type="entry name" value="Competence_ComGG"/>
</dbReference>
<protein>
    <submittedName>
        <fullName evidence="2">ComGG family competence protein</fullName>
    </submittedName>
</protein>
<dbReference type="EMBL" id="JALAWA010000003">
    <property type="protein sequence ID" value="MCY9184493.1"/>
    <property type="molecule type" value="Genomic_DNA"/>
</dbReference>
<accession>A0A9Q4HNY1</accession>
<comment type="caution">
    <text evidence="2">The sequence shown here is derived from an EMBL/GenBank/DDBJ whole genome shotgun (WGS) entry which is preliminary data.</text>
</comment>
<keyword evidence="1" id="KW-1133">Transmembrane helix</keyword>
<evidence type="ECO:0000313" key="2">
    <source>
        <dbReference type="EMBL" id="MCY9184493.1"/>
    </source>
</evidence>
<name>A0A9Q4HNY1_9BACI</name>
<evidence type="ECO:0000256" key="1">
    <source>
        <dbReference type="SAM" id="Phobius"/>
    </source>
</evidence>
<keyword evidence="1" id="KW-0472">Membrane</keyword>
<organism evidence="2 3">
    <name type="scientific">Bacillus halotolerans</name>
    <dbReference type="NCBI Taxonomy" id="260554"/>
    <lineage>
        <taxon>Bacteria</taxon>
        <taxon>Bacillati</taxon>
        <taxon>Bacillota</taxon>
        <taxon>Bacilli</taxon>
        <taxon>Bacillales</taxon>
        <taxon>Bacillaceae</taxon>
        <taxon>Bacillus</taxon>
    </lineage>
</organism>
<feature type="transmembrane region" description="Helical" evidence="1">
    <location>
        <begin position="6"/>
        <end position="27"/>
    </location>
</feature>
<dbReference type="Pfam" id="PF14173">
    <property type="entry name" value="ComGG"/>
    <property type="match status" value="1"/>
</dbReference>